<dbReference type="EC" id="3.-.-.-" evidence="1"/>
<proteinExistence type="predicted"/>
<evidence type="ECO:0000313" key="2">
    <source>
        <dbReference type="Proteomes" id="UP001589688"/>
    </source>
</evidence>
<name>A0ABV5ZI94_9BACT</name>
<dbReference type="Gene3D" id="1.10.150.240">
    <property type="entry name" value="Putative phosphatase, domain 2"/>
    <property type="match status" value="1"/>
</dbReference>
<keyword evidence="1" id="KW-0378">Hydrolase</keyword>
<dbReference type="SFLD" id="SFLDG01129">
    <property type="entry name" value="C1.5:_HAD__Beta-PGM__Phosphata"/>
    <property type="match status" value="1"/>
</dbReference>
<dbReference type="RefSeq" id="WP_027951726.1">
    <property type="nucleotide sequence ID" value="NZ_JADU01000006.1"/>
</dbReference>
<dbReference type="Gene3D" id="3.40.50.1000">
    <property type="entry name" value="HAD superfamily/HAD-like"/>
    <property type="match status" value="1"/>
</dbReference>
<organism evidence="1 2">
    <name type="scientific">Hallella seregens ATCC 51272</name>
    <dbReference type="NCBI Taxonomy" id="1336250"/>
    <lineage>
        <taxon>Bacteria</taxon>
        <taxon>Pseudomonadati</taxon>
        <taxon>Bacteroidota</taxon>
        <taxon>Bacteroidia</taxon>
        <taxon>Bacteroidales</taxon>
        <taxon>Prevotellaceae</taxon>
        <taxon>Hallella</taxon>
    </lineage>
</organism>
<comment type="caution">
    <text evidence="1">The sequence shown here is derived from an EMBL/GenBank/DDBJ whole genome shotgun (WGS) entry which is preliminary data.</text>
</comment>
<keyword evidence="2" id="KW-1185">Reference proteome</keyword>
<dbReference type="EMBL" id="JBHLZF010000001">
    <property type="protein sequence ID" value="MFB9897097.1"/>
    <property type="molecule type" value="Genomic_DNA"/>
</dbReference>
<reference evidence="1 2" key="1">
    <citation type="submission" date="2024-09" db="EMBL/GenBank/DDBJ databases">
        <authorList>
            <person name="Sun Q."/>
            <person name="Mori K."/>
        </authorList>
    </citation>
    <scope>NUCLEOTIDE SEQUENCE [LARGE SCALE GENOMIC DNA]</scope>
    <source>
        <strain evidence="1 2">ATCC 51272</strain>
    </source>
</reference>
<dbReference type="SUPFAM" id="SSF56784">
    <property type="entry name" value="HAD-like"/>
    <property type="match status" value="1"/>
</dbReference>
<dbReference type="InterPro" id="IPR023214">
    <property type="entry name" value="HAD_sf"/>
</dbReference>
<protein>
    <submittedName>
        <fullName evidence="1">HAD family hydrolase</fullName>
        <ecNumber evidence="1">3.-.-.-</ecNumber>
    </submittedName>
</protein>
<dbReference type="SFLD" id="SFLDS00003">
    <property type="entry name" value="Haloacid_Dehalogenase"/>
    <property type="match status" value="1"/>
</dbReference>
<dbReference type="InterPro" id="IPR023198">
    <property type="entry name" value="PGP-like_dom2"/>
</dbReference>
<dbReference type="InterPro" id="IPR050155">
    <property type="entry name" value="HAD-like_hydrolase_sf"/>
</dbReference>
<dbReference type="PANTHER" id="PTHR43434:SF24">
    <property type="entry name" value="HYDROLASE-RELATED"/>
    <property type="match status" value="1"/>
</dbReference>
<dbReference type="Proteomes" id="UP001589688">
    <property type="component" value="Unassembled WGS sequence"/>
</dbReference>
<dbReference type="InterPro" id="IPR036412">
    <property type="entry name" value="HAD-like_sf"/>
</dbReference>
<dbReference type="PANTHER" id="PTHR43434">
    <property type="entry name" value="PHOSPHOGLYCOLATE PHOSPHATASE"/>
    <property type="match status" value="1"/>
</dbReference>
<sequence length="210" mass="22734">MYKLYILDFDGTVADTNRIITDTMQATLREAGLPARSHEACSQTIGLPLAEGFRMLMPLTETQVQACVDIYRRRFAASQKPGVAPLFPGAAEAMRRWHEGGARVSLASSRGHESLMAFVREMQLGRYVSLVLGCEDVARPKPDPCPVLQTLAHFGLDATDALVIGDMHYDILMGRGAGCRTCGVTYGNGTEAELRAAGADIITDSLLSID</sequence>
<dbReference type="Pfam" id="PF13419">
    <property type="entry name" value="HAD_2"/>
    <property type="match status" value="1"/>
</dbReference>
<dbReference type="GO" id="GO:0016787">
    <property type="term" value="F:hydrolase activity"/>
    <property type="evidence" value="ECO:0007669"/>
    <property type="project" value="UniProtKB-KW"/>
</dbReference>
<gene>
    <name evidence="1" type="ORF">ACFFK8_04550</name>
</gene>
<dbReference type="InterPro" id="IPR041492">
    <property type="entry name" value="HAD_2"/>
</dbReference>
<accession>A0ABV5ZI94</accession>
<evidence type="ECO:0000313" key="1">
    <source>
        <dbReference type="EMBL" id="MFB9897097.1"/>
    </source>
</evidence>